<dbReference type="KEGG" id="parq:DSM112329_05378"/>
<dbReference type="SMART" id="SM00530">
    <property type="entry name" value="HTH_XRE"/>
    <property type="match status" value="1"/>
</dbReference>
<proteinExistence type="predicted"/>
<dbReference type="InterPro" id="IPR041413">
    <property type="entry name" value="MLTR_LBD"/>
</dbReference>
<dbReference type="Pfam" id="PF17765">
    <property type="entry name" value="MLTR_LBD"/>
    <property type="match status" value="1"/>
</dbReference>
<dbReference type="SUPFAM" id="SSF47413">
    <property type="entry name" value="lambda repressor-like DNA-binding domains"/>
    <property type="match status" value="1"/>
</dbReference>
<name>A0AAU7B3L7_9ACTN</name>
<reference evidence="2" key="1">
    <citation type="submission" date="2022-12" db="EMBL/GenBank/DDBJ databases">
        <title>Paraconexibacter alkalitolerans sp. nov. and Baekduia alba sp. nov., isolated from soil and emended description of the genera Paraconexibacter (Chun et al., 2020) and Baekduia (An et al., 2020).</title>
        <authorList>
            <person name="Vieira S."/>
            <person name="Huber K.J."/>
            <person name="Geppert A."/>
            <person name="Wolf J."/>
            <person name="Neumann-Schaal M."/>
            <person name="Muesken M."/>
            <person name="Overmann J."/>
        </authorList>
    </citation>
    <scope>NUCLEOTIDE SEQUENCE</scope>
    <source>
        <strain evidence="2">AEG42_29</strain>
    </source>
</reference>
<dbReference type="InterPro" id="IPR001387">
    <property type="entry name" value="Cro/C1-type_HTH"/>
</dbReference>
<gene>
    <name evidence="2" type="ORF">DSM112329_05378</name>
</gene>
<dbReference type="PANTHER" id="PTHR35010">
    <property type="entry name" value="BLL4672 PROTEIN-RELATED"/>
    <property type="match status" value="1"/>
</dbReference>
<dbReference type="RefSeq" id="WP_354699657.1">
    <property type="nucleotide sequence ID" value="NZ_CP114014.1"/>
</dbReference>
<organism evidence="2">
    <name type="scientific">Paraconexibacter sp. AEG42_29</name>
    <dbReference type="NCBI Taxonomy" id="2997339"/>
    <lineage>
        <taxon>Bacteria</taxon>
        <taxon>Bacillati</taxon>
        <taxon>Actinomycetota</taxon>
        <taxon>Thermoleophilia</taxon>
        <taxon>Solirubrobacterales</taxon>
        <taxon>Paraconexibacteraceae</taxon>
        <taxon>Paraconexibacter</taxon>
    </lineage>
</organism>
<protein>
    <recommendedName>
        <fullName evidence="1">HTH cro/C1-type domain-containing protein</fullName>
    </recommendedName>
</protein>
<accession>A0AAU7B3L7</accession>
<evidence type="ECO:0000313" key="2">
    <source>
        <dbReference type="EMBL" id="XAY08477.1"/>
    </source>
</evidence>
<dbReference type="Pfam" id="PF13560">
    <property type="entry name" value="HTH_31"/>
    <property type="match status" value="1"/>
</dbReference>
<evidence type="ECO:0000259" key="1">
    <source>
        <dbReference type="PROSITE" id="PS50943"/>
    </source>
</evidence>
<dbReference type="PROSITE" id="PS50943">
    <property type="entry name" value="HTH_CROC1"/>
    <property type="match status" value="1"/>
</dbReference>
<feature type="domain" description="HTH cro/C1-type" evidence="1">
    <location>
        <begin position="27"/>
        <end position="85"/>
    </location>
</feature>
<dbReference type="GO" id="GO:0003677">
    <property type="term" value="F:DNA binding"/>
    <property type="evidence" value="ECO:0007669"/>
    <property type="project" value="InterPro"/>
</dbReference>
<dbReference type="CDD" id="cd00093">
    <property type="entry name" value="HTH_XRE"/>
    <property type="match status" value="1"/>
</dbReference>
<dbReference type="Gene3D" id="3.30.450.180">
    <property type="match status" value="1"/>
</dbReference>
<dbReference type="Gene3D" id="1.10.260.40">
    <property type="entry name" value="lambda repressor-like DNA-binding domains"/>
    <property type="match status" value="1"/>
</dbReference>
<sequence length="275" mass="29732">MDRRRQIRDFLISRRANVTPADAGLHVAEDRLRRVPGLRREEVAELAGVSVDYYTQLERGDLDGASDSVLGAIAGALRLDDAERLHLFDLARPHTPARLLASSGLIRPPVQRAVDAFAGMALVRDRSWNYLASNALARAVYAQIFDGRTGPPNQVRYVFLDERARDFFGDWDAAARDTARVLRSEAARDPGDPGPPALIAELSAASAEFCAIWAANDVRLPAAGRHVFRHPEVGELDLAFEAAALRADPGLTLLLATAEPGSPTAAALARLSVAV</sequence>
<dbReference type="EMBL" id="CP114014">
    <property type="protein sequence ID" value="XAY08477.1"/>
    <property type="molecule type" value="Genomic_DNA"/>
</dbReference>
<dbReference type="AlphaFoldDB" id="A0AAU7B3L7"/>
<dbReference type="PANTHER" id="PTHR35010:SF2">
    <property type="entry name" value="BLL4672 PROTEIN"/>
    <property type="match status" value="1"/>
</dbReference>
<dbReference type="InterPro" id="IPR010982">
    <property type="entry name" value="Lambda_DNA-bd_dom_sf"/>
</dbReference>